<dbReference type="Proteomes" id="UP000288675">
    <property type="component" value="Plasmid unnamed1"/>
</dbReference>
<geneLocation type="plasmid" evidence="2 3">
    <name>unnamed1</name>
</geneLocation>
<protein>
    <submittedName>
        <fullName evidence="2">Uncharacterized protein</fullName>
    </submittedName>
</protein>
<name>A0AAJ3Z356_9BACI</name>
<dbReference type="EMBL" id="CP035233">
    <property type="protein sequence ID" value="QAT68056.1"/>
    <property type="molecule type" value="Genomic_DNA"/>
</dbReference>
<gene>
    <name evidence="2" type="ORF">EQZ20_24600</name>
</gene>
<dbReference type="RefSeq" id="WP_128748501.1">
    <property type="nucleotide sequence ID" value="NZ_CP035233.1"/>
</dbReference>
<dbReference type="AlphaFoldDB" id="A0AAJ3Z356"/>
<dbReference type="GeneID" id="39505791"/>
<keyword evidence="1" id="KW-0472">Membrane</keyword>
<keyword evidence="2" id="KW-0614">Plasmid</keyword>
<evidence type="ECO:0000313" key="2">
    <source>
        <dbReference type="EMBL" id="QAT68056.1"/>
    </source>
</evidence>
<evidence type="ECO:0000256" key="1">
    <source>
        <dbReference type="SAM" id="Phobius"/>
    </source>
</evidence>
<keyword evidence="1" id="KW-0812">Transmembrane</keyword>
<reference evidence="2 3" key="1">
    <citation type="submission" date="2019-01" db="EMBL/GenBank/DDBJ databases">
        <title>Genome sequence of Bacillus glycinifermentans SRCM103574.</title>
        <authorList>
            <person name="Kong H.-J."/>
            <person name="Jeong S.-Y."/>
            <person name="Jeong D.-Y."/>
        </authorList>
    </citation>
    <scope>NUCLEOTIDE SEQUENCE [LARGE SCALE GENOMIC DNA]</scope>
    <source>
        <strain evidence="2 3">SRCM103574</strain>
        <plasmid evidence="2 3">unnamed1</plasmid>
    </source>
</reference>
<sequence length="76" mass="8279">MVNDVVSLITYLIRAVQAIAGSYAALKLSTYAIGYMTKNHQRIEEAKGGMKNVAIGIIIVAGCEAIIQWLQKGIHF</sequence>
<proteinExistence type="predicted"/>
<accession>A0AAJ3Z356</accession>
<organism evidence="2 3">
    <name type="scientific">Bacillus glycinifermentans</name>
    <dbReference type="NCBI Taxonomy" id="1664069"/>
    <lineage>
        <taxon>Bacteria</taxon>
        <taxon>Bacillati</taxon>
        <taxon>Bacillota</taxon>
        <taxon>Bacilli</taxon>
        <taxon>Bacillales</taxon>
        <taxon>Bacillaceae</taxon>
        <taxon>Bacillus</taxon>
    </lineage>
</organism>
<feature type="transmembrane region" description="Helical" evidence="1">
    <location>
        <begin position="53"/>
        <end position="70"/>
    </location>
</feature>
<keyword evidence="1" id="KW-1133">Transmembrane helix</keyword>
<evidence type="ECO:0000313" key="3">
    <source>
        <dbReference type="Proteomes" id="UP000288675"/>
    </source>
</evidence>
<feature type="transmembrane region" description="Helical" evidence="1">
    <location>
        <begin position="12"/>
        <end position="33"/>
    </location>
</feature>